<dbReference type="OrthoDB" id="418819at2759"/>
<evidence type="ECO:0000313" key="3">
    <source>
        <dbReference type="EMBL" id="CAE7925440.1"/>
    </source>
</evidence>
<feature type="transmembrane region" description="Helical" evidence="2">
    <location>
        <begin position="615"/>
        <end position="638"/>
    </location>
</feature>
<feature type="region of interest" description="Disordered" evidence="1">
    <location>
        <begin position="248"/>
        <end position="282"/>
    </location>
</feature>
<accession>A0A813BSQ2</accession>
<keyword evidence="2" id="KW-0472">Membrane</keyword>
<dbReference type="Proteomes" id="UP000601435">
    <property type="component" value="Unassembled WGS sequence"/>
</dbReference>
<evidence type="ECO:0000256" key="2">
    <source>
        <dbReference type="SAM" id="Phobius"/>
    </source>
</evidence>
<feature type="region of interest" description="Disordered" evidence="1">
    <location>
        <begin position="359"/>
        <end position="381"/>
    </location>
</feature>
<feature type="compositionally biased region" description="Basic and acidic residues" evidence="1">
    <location>
        <begin position="725"/>
        <end position="741"/>
    </location>
</feature>
<evidence type="ECO:0000256" key="1">
    <source>
        <dbReference type="SAM" id="MobiDB-lite"/>
    </source>
</evidence>
<proteinExistence type="predicted"/>
<feature type="region of interest" description="Disordered" evidence="1">
    <location>
        <begin position="149"/>
        <end position="214"/>
    </location>
</feature>
<keyword evidence="2" id="KW-1133">Transmembrane helix</keyword>
<evidence type="ECO:0000313" key="4">
    <source>
        <dbReference type="Proteomes" id="UP000601435"/>
    </source>
</evidence>
<feature type="region of interest" description="Disordered" evidence="1">
    <location>
        <begin position="725"/>
        <end position="748"/>
    </location>
</feature>
<gene>
    <name evidence="3" type="ORF">SNEC2469_LOCUS32034</name>
</gene>
<dbReference type="AlphaFoldDB" id="A0A813BSQ2"/>
<protein>
    <submittedName>
        <fullName evidence="3">Uncharacterized protein</fullName>
    </submittedName>
</protein>
<dbReference type="EMBL" id="CAJNJA010079519">
    <property type="protein sequence ID" value="CAE7925440.1"/>
    <property type="molecule type" value="Genomic_DNA"/>
</dbReference>
<name>A0A813BSQ2_9DINO</name>
<comment type="caution">
    <text evidence="3">The sequence shown here is derived from an EMBL/GenBank/DDBJ whole genome shotgun (WGS) entry which is preliminary data.</text>
</comment>
<organism evidence="3 4">
    <name type="scientific">Symbiodinium necroappetens</name>
    <dbReference type="NCBI Taxonomy" id="1628268"/>
    <lineage>
        <taxon>Eukaryota</taxon>
        <taxon>Sar</taxon>
        <taxon>Alveolata</taxon>
        <taxon>Dinophyceae</taxon>
        <taxon>Suessiales</taxon>
        <taxon>Symbiodiniaceae</taxon>
        <taxon>Symbiodinium</taxon>
    </lineage>
</organism>
<reference evidence="3" key="1">
    <citation type="submission" date="2021-02" db="EMBL/GenBank/DDBJ databases">
        <authorList>
            <person name="Dougan E. K."/>
            <person name="Rhodes N."/>
            <person name="Thang M."/>
            <person name="Chan C."/>
        </authorList>
    </citation>
    <scope>NUCLEOTIDE SEQUENCE</scope>
</reference>
<keyword evidence="2" id="KW-0812">Transmembrane</keyword>
<keyword evidence="4" id="KW-1185">Reference proteome</keyword>
<sequence>MLRLPPSAVARRIAAFVFFAVTGHANTDLAVEKMALVDAVNDIIIAEFDPLESGTTLYLDELPAQINVVATTLQSVGSLRFKVNGNHFRTESNPPYAMAGDSGGDYHDWGPSPGTYLIGAQAFKNSGGSGDSGTEHVIVVTVAATRPVTTSSSTTSSSVTTSSSTWTFTSSSSTSTSSSSASLTTTSTATVSSTTDTSLTSSSSSTTSTTTATSTATVSSTTDTSLTSSSSSTTSTTTATSTATVSSTTSTSLTSSSSSTTSTTTFPLTSTASSSTSTTSLSTSTSLTASTTLSLTSSSSTSATVSTSLSTTVSTSSTVSISTSSSVSTTVTTSASSSTSTLSASSTFTAVSSSITTTKSTSSSVTKMPRTSTSTISLSSTASSRECNTSIEVPRVLLPDSLMQSPQGEILSKSLEAASKFFCEDGDLHGTTTAVGAVTAIKLTAQTDPVVLELNTSEDSFPMKIVLPPSLLQALLQNGNAMMVFTEVAAELAPAFAAQGVDGEDVVLLSRLVELSFMSENAGALTLLNVSGSEGIVFSFASRAPLEDERCGFFDPELGAWSEEGIDFLAYYEVHGESINRSWCRTTHTSLFALLQTLPVDRAIGAGAFIDVKSYAGALVLCVNFALICCLLLCIVLLRRVRKPTTGHVKLVTQQPVHGRKEKVRTLSFKLSDLPGEVDVEGGPAAQPKVHVLWEEDLSILEDLHYLRRGRRQVVVNLNIGPPQRKVDPADSYRDPLRETVRPQCSTNVDAGAHLEREPSETEPSSQSNELVLASLDEAVDVISAGVDDLYFLETDSIVSAGLDGFVLHVPPSEAYLEGEWVLYFSSTLACMVPARVAGPGNFQSNDPSELPSYACRVGLRSQLREAVPLRALRPVLEAGEHVEVYSEKAWMPGVVRTTPPSRRPPHLWTFRVRLEDQKRQDLEVPLNMLRRRFLAGEQVEAYLGRGAGWVSAIVCDTVIEMPLATTWSQRSEASMTSVPSILDMDLQLANLDTTVRIFLDSSKQEVELPTSQLRSCRQSKL</sequence>